<evidence type="ECO:0000313" key="1">
    <source>
        <dbReference type="EMBL" id="KAL1395590.1"/>
    </source>
</evidence>
<keyword evidence="2" id="KW-1185">Reference proteome</keyword>
<name>A0ABD1D7H1_CULPP</name>
<reference evidence="1 2" key="1">
    <citation type="submission" date="2024-05" db="EMBL/GenBank/DDBJ databases">
        <title>Culex pipiens pipiens assembly and annotation.</title>
        <authorList>
            <person name="Alout H."/>
            <person name="Durand T."/>
        </authorList>
    </citation>
    <scope>NUCLEOTIDE SEQUENCE [LARGE SCALE GENOMIC DNA]</scope>
    <source>
        <strain evidence="1">HA-2024</strain>
        <tissue evidence="1">Whole body</tissue>
    </source>
</reference>
<protein>
    <submittedName>
        <fullName evidence="1">Uncharacterized protein</fullName>
    </submittedName>
</protein>
<accession>A0ABD1D7H1</accession>
<proteinExistence type="predicted"/>
<organism evidence="1 2">
    <name type="scientific">Culex pipiens pipiens</name>
    <name type="common">Northern house mosquito</name>
    <dbReference type="NCBI Taxonomy" id="38569"/>
    <lineage>
        <taxon>Eukaryota</taxon>
        <taxon>Metazoa</taxon>
        <taxon>Ecdysozoa</taxon>
        <taxon>Arthropoda</taxon>
        <taxon>Hexapoda</taxon>
        <taxon>Insecta</taxon>
        <taxon>Pterygota</taxon>
        <taxon>Neoptera</taxon>
        <taxon>Endopterygota</taxon>
        <taxon>Diptera</taxon>
        <taxon>Nematocera</taxon>
        <taxon>Culicoidea</taxon>
        <taxon>Culicidae</taxon>
        <taxon>Culicinae</taxon>
        <taxon>Culicini</taxon>
        <taxon>Culex</taxon>
        <taxon>Culex</taxon>
    </lineage>
</organism>
<gene>
    <name evidence="1" type="ORF">pipiens_011137</name>
</gene>
<evidence type="ECO:0000313" key="2">
    <source>
        <dbReference type="Proteomes" id="UP001562425"/>
    </source>
</evidence>
<comment type="caution">
    <text evidence="1">The sequence shown here is derived from an EMBL/GenBank/DDBJ whole genome shotgun (WGS) entry which is preliminary data.</text>
</comment>
<dbReference type="AlphaFoldDB" id="A0ABD1D7H1"/>
<dbReference type="Proteomes" id="UP001562425">
    <property type="component" value="Unassembled WGS sequence"/>
</dbReference>
<dbReference type="EMBL" id="JBEHCU010007080">
    <property type="protein sequence ID" value="KAL1395590.1"/>
    <property type="molecule type" value="Genomic_DNA"/>
</dbReference>
<sequence length="390" mass="43794">MSRLYTLDVYTTLFYLDRTSEDCFGRQGAGASMDNNENKLPAQVTACEVHQEDARMERKVIETSTFRPSRRLVYKRGFVKHRHSRIPKLRAAYKLQCVVDQINTGPGSKSVAKEDKQFEVTIFWRTTLRAYPLRETRVPCPNCRSRVKRRSWIWGFPSGNAEEFETDPDGDGMSTAWHNQHEELLQEKKVHSLDKLAEGHLCRSNGGGAQVFQQQALAGSCEARGYRDDVIEHLSEANHDFKVQSPPDPWPKPTGPWQSENVEFTGLTEVPLSWIVNVNIDCLLVQYGSAVINRTLSIADAAKERAGRSTAAVLHNTLQTGWRFGVCIRSKLEYEPPPSSSATTPREVLCGVKFNSADAVQHIEAANVESRTAPGAPKDRWYGASNVCLI</sequence>